<dbReference type="Pfam" id="PF04286">
    <property type="entry name" value="DUF445"/>
    <property type="match status" value="1"/>
</dbReference>
<dbReference type="PANTHER" id="PTHR38442">
    <property type="entry name" value="INNER MEMBRANE PROTEIN-RELATED"/>
    <property type="match status" value="1"/>
</dbReference>
<keyword evidence="2" id="KW-1185">Reference proteome</keyword>
<organism evidence="1 2">
    <name type="scientific">Propioniciclava tarda</name>
    <dbReference type="NCBI Taxonomy" id="433330"/>
    <lineage>
        <taxon>Bacteria</taxon>
        <taxon>Bacillati</taxon>
        <taxon>Actinomycetota</taxon>
        <taxon>Actinomycetes</taxon>
        <taxon>Propionibacteriales</taxon>
        <taxon>Propionibacteriaceae</taxon>
        <taxon>Propioniciclava</taxon>
    </lineage>
</organism>
<reference evidence="1 2" key="1">
    <citation type="submission" date="2019-01" db="EMBL/GenBank/DDBJ databases">
        <title>Lactibacter flavus gen. nov., sp. nov., a novel bacterium of the family Propionibacteriaceae isolated from raw milk and dairy products.</title>
        <authorList>
            <person name="Huptas C."/>
            <person name="Wenning M."/>
            <person name="Breitenwieser F."/>
            <person name="Doll E."/>
            <person name="Von Neubeck M."/>
            <person name="Busse H.-J."/>
            <person name="Scherer S."/>
        </authorList>
    </citation>
    <scope>NUCLEOTIDE SEQUENCE [LARGE SCALE GENOMIC DNA]</scope>
    <source>
        <strain evidence="1 2">DSM 22130</strain>
    </source>
</reference>
<dbReference type="OrthoDB" id="9769590at2"/>
<dbReference type="Proteomes" id="UP000291933">
    <property type="component" value="Unassembled WGS sequence"/>
</dbReference>
<name>A0A4Q9KIF5_PROTD</name>
<proteinExistence type="predicted"/>
<sequence>MKRVALGLLIGAAVVYLLTMRLDHSGVWGFVNTAAEAAMVGGLADWFAVTALFRHPLGIPIPHTAIIPRKKDDLATSLQDFFAENFLTEDVVRGRIADAGLASKFGAWLSDPAHANRVVTEATRITRAALGRVKDDDVRSVATGSIVPRLLREPISPTLGRLLDRVVSDGSHRGAVDLLINLSGRWLLANPERFSSLVGDKAPRWAPRLVNDKVGKWSYQQAVDWLVEVRNAPDHAARKALDDLLLRVAGDLQRDSSVQRRTEALKERLLQHPAVADAAVSLWQGLRSSIDGAMDDHGSTLWTRAEDALARLGGSLASDPATQSRVNSTIADAASWAVGQYGRELSTVISHTIKSWDGQQASKKIELHVGRDLQFIRINGTIVGALAGLAIHTVSFLFA</sequence>
<comment type="caution">
    <text evidence="1">The sequence shown here is derived from an EMBL/GenBank/DDBJ whole genome shotgun (WGS) entry which is preliminary data.</text>
</comment>
<accession>A0A4Q9KIF5</accession>
<dbReference type="EMBL" id="SDMR01000017">
    <property type="protein sequence ID" value="TBT93209.1"/>
    <property type="molecule type" value="Genomic_DNA"/>
</dbReference>
<protein>
    <submittedName>
        <fullName evidence="1">DUF445 domain-containing protein</fullName>
    </submittedName>
</protein>
<dbReference type="AlphaFoldDB" id="A0A4Q9KIF5"/>
<gene>
    <name evidence="1" type="ORF">ET996_12095</name>
</gene>
<dbReference type="InterPro" id="IPR007383">
    <property type="entry name" value="DUF445"/>
</dbReference>
<dbReference type="GO" id="GO:0005886">
    <property type="term" value="C:plasma membrane"/>
    <property type="evidence" value="ECO:0007669"/>
    <property type="project" value="TreeGrafter"/>
</dbReference>
<evidence type="ECO:0000313" key="2">
    <source>
        <dbReference type="Proteomes" id="UP000291933"/>
    </source>
</evidence>
<evidence type="ECO:0000313" key="1">
    <source>
        <dbReference type="EMBL" id="TBT93209.1"/>
    </source>
</evidence>
<dbReference type="PANTHER" id="PTHR38442:SF1">
    <property type="entry name" value="INNER MEMBRANE PROTEIN"/>
    <property type="match status" value="1"/>
</dbReference>